<dbReference type="OrthoDB" id="977108at2"/>
<dbReference type="Proteomes" id="UP000295301">
    <property type="component" value="Unassembled WGS sequence"/>
</dbReference>
<evidence type="ECO:0000313" key="1">
    <source>
        <dbReference type="EMBL" id="TDK50411.1"/>
    </source>
</evidence>
<comment type="caution">
    <text evidence="1">The sequence shown here is derived from an EMBL/GenBank/DDBJ whole genome shotgun (WGS) entry which is preliminary data.</text>
</comment>
<dbReference type="GO" id="GO:0001517">
    <property type="term" value="F:N-acetylglucosamine 6-O-sulfotransferase activity"/>
    <property type="evidence" value="ECO:0007669"/>
    <property type="project" value="TreeGrafter"/>
</dbReference>
<keyword evidence="1" id="KW-0808">Transferase</keyword>
<dbReference type="AlphaFoldDB" id="A0A4R5VDI6"/>
<evidence type="ECO:0000313" key="2">
    <source>
        <dbReference type="Proteomes" id="UP000295301"/>
    </source>
</evidence>
<dbReference type="GO" id="GO:0006790">
    <property type="term" value="P:sulfur compound metabolic process"/>
    <property type="evidence" value="ECO:0007669"/>
    <property type="project" value="TreeGrafter"/>
</dbReference>
<dbReference type="Gene3D" id="3.40.50.300">
    <property type="entry name" value="P-loop containing nucleotide triphosphate hydrolases"/>
    <property type="match status" value="1"/>
</dbReference>
<dbReference type="Pfam" id="PF13469">
    <property type="entry name" value="Sulfotransfer_3"/>
    <property type="match status" value="1"/>
</dbReference>
<accession>A0A4R5VDI6</accession>
<dbReference type="InterPro" id="IPR051135">
    <property type="entry name" value="Gal/GlcNAc/GalNAc_ST"/>
</dbReference>
<name>A0A4R5VDI6_9RHOB</name>
<dbReference type="PANTHER" id="PTHR10704:SF71">
    <property type="entry name" value="CARBOHYDRATE SULFOTRANSFERASE 1-LIKE"/>
    <property type="match status" value="1"/>
</dbReference>
<dbReference type="SUPFAM" id="SSF52540">
    <property type="entry name" value="P-loop containing nucleoside triphosphate hydrolases"/>
    <property type="match status" value="1"/>
</dbReference>
<gene>
    <name evidence="1" type="ORF">E1832_06250</name>
</gene>
<organism evidence="1 2">
    <name type="scientific">Antarcticimicrobium luteum</name>
    <dbReference type="NCBI Taxonomy" id="2547397"/>
    <lineage>
        <taxon>Bacteria</taxon>
        <taxon>Pseudomonadati</taxon>
        <taxon>Pseudomonadota</taxon>
        <taxon>Alphaproteobacteria</taxon>
        <taxon>Rhodobacterales</taxon>
        <taxon>Paracoccaceae</taxon>
        <taxon>Antarcticimicrobium</taxon>
    </lineage>
</organism>
<proteinExistence type="predicted"/>
<dbReference type="RefSeq" id="WP_133358879.1">
    <property type="nucleotide sequence ID" value="NZ_SMUV01000056.1"/>
</dbReference>
<dbReference type="PANTHER" id="PTHR10704">
    <property type="entry name" value="CARBOHYDRATE SULFOTRANSFERASE"/>
    <property type="match status" value="1"/>
</dbReference>
<sequence length="276" mass="31596">MGRVRSILLAGCPRSGTSWIHFLLASHPDAITCRETHVYDKYVGPLKNWYDQEFVLEGNDGLGALFSEDEFVQEILAPIVEKTFDKIAADTQGKVVVEKTPGNMLWHHLIARIQPEARILFIIRDPRAVYASFKAASENAWGSWTRKGIEEFCRSWKEYATAYLAAKSYRSKDSLMCVRYEDMKMNGKKELTQIFDWAGLEAPEDVVDEALKNNTIASLKKSEPGTIQHDIRPGFYRKGNAYAWVDELSLNEIRQIETHCMNLMTIMGYNRHVPKK</sequence>
<reference evidence="1 2" key="1">
    <citation type="submission" date="2019-03" db="EMBL/GenBank/DDBJ databases">
        <title>Ruegeria lutea sp. nov., a novel strain, isolated from marine sediment, the Masan Bay, South Korea.</title>
        <authorList>
            <person name="Kim J."/>
            <person name="Kim D.-Y."/>
            <person name="Lee S.-S."/>
        </authorList>
    </citation>
    <scope>NUCLEOTIDE SEQUENCE [LARGE SCALE GENOMIC DNA]</scope>
    <source>
        <strain evidence="1 2">318-1</strain>
    </source>
</reference>
<dbReference type="EMBL" id="SMUV01000056">
    <property type="protein sequence ID" value="TDK50411.1"/>
    <property type="molecule type" value="Genomic_DNA"/>
</dbReference>
<dbReference type="InterPro" id="IPR027417">
    <property type="entry name" value="P-loop_NTPase"/>
</dbReference>
<keyword evidence="2" id="KW-1185">Reference proteome</keyword>
<protein>
    <submittedName>
        <fullName evidence="1">Sulfotransferase</fullName>
    </submittedName>
</protein>
<dbReference type="GO" id="GO:0006044">
    <property type="term" value="P:N-acetylglucosamine metabolic process"/>
    <property type="evidence" value="ECO:0007669"/>
    <property type="project" value="TreeGrafter"/>
</dbReference>